<evidence type="ECO:0000313" key="1">
    <source>
        <dbReference type="EMBL" id="KAL3824566.1"/>
    </source>
</evidence>
<dbReference type="AlphaFoldDB" id="A0ABD3SJJ9"/>
<evidence type="ECO:0000313" key="2">
    <source>
        <dbReference type="Proteomes" id="UP001634393"/>
    </source>
</evidence>
<accession>A0ABD3SJJ9</accession>
<dbReference type="EMBL" id="JBJXBP010000006">
    <property type="protein sequence ID" value="KAL3824566.1"/>
    <property type="molecule type" value="Genomic_DNA"/>
</dbReference>
<comment type="caution">
    <text evidence="1">The sequence shown here is derived from an EMBL/GenBank/DDBJ whole genome shotgun (WGS) entry which is preliminary data.</text>
</comment>
<organism evidence="1 2">
    <name type="scientific">Penstemon smallii</name>
    <dbReference type="NCBI Taxonomy" id="265156"/>
    <lineage>
        <taxon>Eukaryota</taxon>
        <taxon>Viridiplantae</taxon>
        <taxon>Streptophyta</taxon>
        <taxon>Embryophyta</taxon>
        <taxon>Tracheophyta</taxon>
        <taxon>Spermatophyta</taxon>
        <taxon>Magnoliopsida</taxon>
        <taxon>eudicotyledons</taxon>
        <taxon>Gunneridae</taxon>
        <taxon>Pentapetalae</taxon>
        <taxon>asterids</taxon>
        <taxon>lamiids</taxon>
        <taxon>Lamiales</taxon>
        <taxon>Plantaginaceae</taxon>
        <taxon>Cheloneae</taxon>
        <taxon>Penstemon</taxon>
    </lineage>
</organism>
<dbReference type="Proteomes" id="UP001634393">
    <property type="component" value="Unassembled WGS sequence"/>
</dbReference>
<sequence>MHKSISDILFAYTLFKILECQILSKNECLYKTIAKVDKNKKNMPSKVHVY</sequence>
<protein>
    <submittedName>
        <fullName evidence="1">Uncharacterized protein</fullName>
    </submittedName>
</protein>
<keyword evidence="2" id="KW-1185">Reference proteome</keyword>
<reference evidence="1 2" key="1">
    <citation type="submission" date="2024-12" db="EMBL/GenBank/DDBJ databases">
        <title>The unique morphological basis and parallel evolutionary history of personate flowers in Penstemon.</title>
        <authorList>
            <person name="Depatie T.H."/>
            <person name="Wessinger C.A."/>
        </authorList>
    </citation>
    <scope>NUCLEOTIDE SEQUENCE [LARGE SCALE GENOMIC DNA]</scope>
    <source>
        <strain evidence="1">WTNN_2</strain>
        <tissue evidence="1">Leaf</tissue>
    </source>
</reference>
<gene>
    <name evidence="1" type="ORF">ACJIZ3_020595</name>
</gene>
<proteinExistence type="predicted"/>
<name>A0ABD3SJJ9_9LAMI</name>